<feature type="compositionally biased region" description="Basic and acidic residues" evidence="2">
    <location>
        <begin position="713"/>
        <end position="724"/>
    </location>
</feature>
<feature type="compositionally biased region" description="Polar residues" evidence="2">
    <location>
        <begin position="1"/>
        <end position="20"/>
    </location>
</feature>
<feature type="compositionally biased region" description="Low complexity" evidence="2">
    <location>
        <begin position="21"/>
        <end position="31"/>
    </location>
</feature>
<evidence type="ECO:0000256" key="1">
    <source>
        <dbReference type="ARBA" id="ARBA00022553"/>
    </source>
</evidence>
<evidence type="ECO:0000313" key="5">
    <source>
        <dbReference type="EMBL" id="WVW87083.1"/>
    </source>
</evidence>
<gene>
    <name evidence="5" type="ORF">I302_109140</name>
</gene>
<dbReference type="InterPro" id="IPR026947">
    <property type="entry name" value="UBN_middle_dom"/>
</dbReference>
<dbReference type="AlphaFoldDB" id="A0AAJ8MBM3"/>
<feature type="compositionally biased region" description="Acidic residues" evidence="2">
    <location>
        <begin position="111"/>
        <end position="168"/>
    </location>
</feature>
<reference evidence="5" key="2">
    <citation type="submission" date="2024-02" db="EMBL/GenBank/DDBJ databases">
        <title>Comparative genomics of Cryptococcus and Kwoniella reveals pathogenesis evolution and contrasting modes of karyotype evolution via chromosome fusion or intercentromeric recombination.</title>
        <authorList>
            <person name="Coelho M.A."/>
            <person name="David-Palma M."/>
            <person name="Shea T."/>
            <person name="Bowers K."/>
            <person name="McGinley-Smith S."/>
            <person name="Mohammad A.W."/>
            <person name="Gnirke A."/>
            <person name="Yurkov A.M."/>
            <person name="Nowrousian M."/>
            <person name="Sun S."/>
            <person name="Cuomo C.A."/>
            <person name="Heitman J."/>
        </authorList>
    </citation>
    <scope>NUCLEOTIDE SEQUENCE</scope>
    <source>
        <strain evidence="5">CBS 10118</strain>
    </source>
</reference>
<feature type="region of interest" description="Disordered" evidence="2">
    <location>
        <begin position="417"/>
        <end position="504"/>
    </location>
</feature>
<dbReference type="EMBL" id="CP144548">
    <property type="protein sequence ID" value="WVW87083.1"/>
    <property type="molecule type" value="Genomic_DNA"/>
</dbReference>
<feature type="domain" description="Hpc2-related" evidence="3">
    <location>
        <begin position="366"/>
        <end position="415"/>
    </location>
</feature>
<feature type="compositionally biased region" description="Basic residues" evidence="2">
    <location>
        <begin position="424"/>
        <end position="433"/>
    </location>
</feature>
<feature type="compositionally biased region" description="Acidic residues" evidence="2">
    <location>
        <begin position="379"/>
        <end position="388"/>
    </location>
</feature>
<feature type="region of interest" description="Disordered" evidence="2">
    <location>
        <begin position="305"/>
        <end position="388"/>
    </location>
</feature>
<dbReference type="KEGG" id="kbi:30212685"/>
<dbReference type="Pfam" id="PF14075">
    <property type="entry name" value="UBN_AB"/>
    <property type="match status" value="1"/>
</dbReference>
<dbReference type="InterPro" id="IPR014840">
    <property type="entry name" value="HRD"/>
</dbReference>
<feature type="region of interest" description="Disordered" evidence="2">
    <location>
        <begin position="693"/>
        <end position="726"/>
    </location>
</feature>
<evidence type="ECO:0000313" key="6">
    <source>
        <dbReference type="Proteomes" id="UP000092730"/>
    </source>
</evidence>
<dbReference type="GeneID" id="30212685"/>
<dbReference type="Pfam" id="PF08729">
    <property type="entry name" value="HUN"/>
    <property type="match status" value="1"/>
</dbReference>
<evidence type="ECO:0000256" key="2">
    <source>
        <dbReference type="SAM" id="MobiDB-lite"/>
    </source>
</evidence>
<sequence>MSAHSGSPTNHDTINPSPSGSRIPVPSTSSPSRPPRQLDEVVLGSPMTSPVKVFQMVNTIANGVEPIPHPRHQRQGIAETTNIEAEEGDGNTTMISILEENEVAGELLQSQDEDMNEPLDEDGHEEDEEGDGEQEEGEGSEEEEEEDDEDEDDDEEDDEEDSGDESEDLGGSPDIVAIDGPNGPPRLSLPPTVKLEPGTPGAGPSTIPTEDAAQGEGGPSAAEEGAEGETNVLVPKKKKRAKLRSPSEEEDLPPPPPPIKTIRLERAMLPAGETLEWNILDDAREKGMLGEVWSIAEDVPVENLKDENGMDIDGAPALPNGHEVLPGEAPAGPSSGPLFGLGFGDETPEEVARRLEAKYGGEDEKKSKKSKKRKPVEMYDSEDSFIDDSEALIDAPTHFARPKKEGFFVHAGLLELMEESPAKPKPKTTKAKPRSSNPAPPPKEPRKSLSAVLRSRKQRGYTFKGSQAEPISIDDSDGERNGGPSRGRHADGSLSPPPPEGDDAEDAELLAEIRPVQIDRIRYKNASRDEKYLPPWSGLPNEVRKRLWILRSESEKQNWDPNNRSKFPENLKVFLQAAGEAAYQNDIYGLGDNADKSFWHCITSALPYNEYTMRKLCTKLCYPGYFRWLHDAEDEGLRQFAEMVDKDREEVVSKYEESHKKWEEEVKEWDEKHPFQNNGAGPSTTTAAPMSIGALVDDNSGPNGTPNLGSTPRLDDARPPEPPKRFGWTADMREVFAQLVEIMWHMVDLSAKASEWNIAGAKTGKEYTELAIKSRLYKRIVDLFPEGYTNTGVLSREMSKINKVKKAKQNEPEADQ</sequence>
<dbReference type="RefSeq" id="XP_065726877.1">
    <property type="nucleotide sequence ID" value="XM_065870805.1"/>
</dbReference>
<keyword evidence="6" id="KW-1185">Reference proteome</keyword>
<feature type="compositionally biased region" description="Polar residues" evidence="2">
    <location>
        <begin position="700"/>
        <end position="710"/>
    </location>
</feature>
<feature type="compositionally biased region" description="Low complexity" evidence="2">
    <location>
        <begin position="326"/>
        <end position="337"/>
    </location>
</feature>
<feature type="region of interest" description="Disordered" evidence="2">
    <location>
        <begin position="1"/>
        <end position="47"/>
    </location>
</feature>
<dbReference type="Proteomes" id="UP000092730">
    <property type="component" value="Chromosome 8"/>
</dbReference>
<feature type="compositionally biased region" description="Basic and acidic residues" evidence="2">
    <location>
        <begin position="350"/>
        <end position="366"/>
    </location>
</feature>
<feature type="domain" description="Ubinuclein middle" evidence="4">
    <location>
        <begin position="538"/>
        <end position="796"/>
    </location>
</feature>
<accession>A0AAJ8MBM3</accession>
<reference evidence="5" key="1">
    <citation type="submission" date="2013-07" db="EMBL/GenBank/DDBJ databases">
        <authorList>
            <consortium name="The Broad Institute Genome Sequencing Platform"/>
            <person name="Cuomo C."/>
            <person name="Litvintseva A."/>
            <person name="Chen Y."/>
            <person name="Heitman J."/>
            <person name="Sun S."/>
            <person name="Springer D."/>
            <person name="Dromer F."/>
            <person name="Young S.K."/>
            <person name="Zeng Q."/>
            <person name="Gargeya S."/>
            <person name="Fitzgerald M."/>
            <person name="Abouelleil A."/>
            <person name="Alvarado L."/>
            <person name="Berlin A.M."/>
            <person name="Chapman S.B."/>
            <person name="Dewar J."/>
            <person name="Goldberg J."/>
            <person name="Griggs A."/>
            <person name="Gujja S."/>
            <person name="Hansen M."/>
            <person name="Howarth C."/>
            <person name="Imamovic A."/>
            <person name="Larimer J."/>
            <person name="McCowan C."/>
            <person name="Murphy C."/>
            <person name="Pearson M."/>
            <person name="Priest M."/>
            <person name="Roberts A."/>
            <person name="Saif S."/>
            <person name="Shea T."/>
            <person name="Sykes S."/>
            <person name="Wortman J."/>
            <person name="Nusbaum C."/>
            <person name="Birren B."/>
        </authorList>
    </citation>
    <scope>NUCLEOTIDE SEQUENCE</scope>
    <source>
        <strain evidence="5">CBS 10118</strain>
    </source>
</reference>
<name>A0AAJ8MBM3_9TREE</name>
<keyword evidence="1" id="KW-0597">Phosphoprotein</keyword>
<protein>
    <submittedName>
        <fullName evidence="5">Uncharacterized protein</fullName>
    </submittedName>
</protein>
<feature type="region of interest" description="Disordered" evidence="2">
    <location>
        <begin position="64"/>
        <end position="260"/>
    </location>
</feature>
<organism evidence="5 6">
    <name type="scientific">Kwoniella bestiolae CBS 10118</name>
    <dbReference type="NCBI Taxonomy" id="1296100"/>
    <lineage>
        <taxon>Eukaryota</taxon>
        <taxon>Fungi</taxon>
        <taxon>Dikarya</taxon>
        <taxon>Basidiomycota</taxon>
        <taxon>Agaricomycotina</taxon>
        <taxon>Tremellomycetes</taxon>
        <taxon>Tremellales</taxon>
        <taxon>Cryptococcaceae</taxon>
        <taxon>Kwoniella</taxon>
    </lineage>
</organism>
<proteinExistence type="predicted"/>
<evidence type="ECO:0000259" key="3">
    <source>
        <dbReference type="Pfam" id="PF08729"/>
    </source>
</evidence>
<evidence type="ECO:0000259" key="4">
    <source>
        <dbReference type="Pfam" id="PF14075"/>
    </source>
</evidence>